<dbReference type="InterPro" id="IPR001623">
    <property type="entry name" value="DnaJ_domain"/>
</dbReference>
<keyword evidence="1" id="KW-0472">Membrane</keyword>
<evidence type="ECO:0000256" key="1">
    <source>
        <dbReference type="SAM" id="Phobius"/>
    </source>
</evidence>
<protein>
    <recommendedName>
        <fullName evidence="2">J domain-containing protein</fullName>
    </recommendedName>
</protein>
<evidence type="ECO:0000313" key="3">
    <source>
        <dbReference type="EMBL" id="EQC42271.1"/>
    </source>
</evidence>
<dbReference type="STRING" id="1156394.T0R5Q6"/>
<evidence type="ECO:0000259" key="2">
    <source>
        <dbReference type="PROSITE" id="PS50076"/>
    </source>
</evidence>
<gene>
    <name evidence="3" type="ORF">SDRG_00011</name>
</gene>
<dbReference type="InterPro" id="IPR036869">
    <property type="entry name" value="J_dom_sf"/>
</dbReference>
<dbReference type="SMART" id="SM00271">
    <property type="entry name" value="DnaJ"/>
    <property type="match status" value="1"/>
</dbReference>
<dbReference type="RefSeq" id="XP_008603694.1">
    <property type="nucleotide sequence ID" value="XM_008605472.1"/>
</dbReference>
<feature type="transmembrane region" description="Helical" evidence="1">
    <location>
        <begin position="142"/>
        <end position="162"/>
    </location>
</feature>
<keyword evidence="4" id="KW-1185">Reference proteome</keyword>
<reference evidence="3 4" key="1">
    <citation type="submission" date="2012-04" db="EMBL/GenBank/DDBJ databases">
        <title>The Genome Sequence of Saprolegnia declina VS20.</title>
        <authorList>
            <consortium name="The Broad Institute Genome Sequencing Platform"/>
            <person name="Russ C."/>
            <person name="Nusbaum C."/>
            <person name="Tyler B."/>
            <person name="van West P."/>
            <person name="Dieguez-Uribeondo J."/>
            <person name="de Bruijn I."/>
            <person name="Tripathy S."/>
            <person name="Jiang R."/>
            <person name="Young S.K."/>
            <person name="Zeng Q."/>
            <person name="Gargeya S."/>
            <person name="Fitzgerald M."/>
            <person name="Haas B."/>
            <person name="Abouelleil A."/>
            <person name="Alvarado L."/>
            <person name="Arachchi H.M."/>
            <person name="Berlin A."/>
            <person name="Chapman S.B."/>
            <person name="Goldberg J."/>
            <person name="Griggs A."/>
            <person name="Gujja S."/>
            <person name="Hansen M."/>
            <person name="Howarth C."/>
            <person name="Imamovic A."/>
            <person name="Larimer J."/>
            <person name="McCowen C."/>
            <person name="Montmayeur A."/>
            <person name="Murphy C."/>
            <person name="Neiman D."/>
            <person name="Pearson M."/>
            <person name="Priest M."/>
            <person name="Roberts A."/>
            <person name="Saif S."/>
            <person name="Shea T."/>
            <person name="Sisk P."/>
            <person name="Sykes S."/>
            <person name="Wortman J."/>
            <person name="Nusbaum C."/>
            <person name="Birren B."/>
        </authorList>
    </citation>
    <scope>NUCLEOTIDE SEQUENCE [LARGE SCALE GENOMIC DNA]</scope>
    <source>
        <strain evidence="3 4">VS20</strain>
    </source>
</reference>
<dbReference type="PROSITE" id="PS50076">
    <property type="entry name" value="DNAJ_2"/>
    <property type="match status" value="1"/>
</dbReference>
<dbReference type="eggNOG" id="KOG0715">
    <property type="taxonomic scope" value="Eukaryota"/>
</dbReference>
<dbReference type="InterPro" id="IPR018253">
    <property type="entry name" value="DnaJ_domain_CS"/>
</dbReference>
<dbReference type="CDD" id="cd06257">
    <property type="entry name" value="DnaJ"/>
    <property type="match status" value="1"/>
</dbReference>
<organism evidence="3 4">
    <name type="scientific">Saprolegnia diclina (strain VS20)</name>
    <dbReference type="NCBI Taxonomy" id="1156394"/>
    <lineage>
        <taxon>Eukaryota</taxon>
        <taxon>Sar</taxon>
        <taxon>Stramenopiles</taxon>
        <taxon>Oomycota</taxon>
        <taxon>Saprolegniomycetes</taxon>
        <taxon>Saprolegniales</taxon>
        <taxon>Saprolegniaceae</taxon>
        <taxon>Saprolegnia</taxon>
    </lineage>
</organism>
<dbReference type="InterPro" id="IPR052763">
    <property type="entry name" value="DnaJ_C4"/>
</dbReference>
<dbReference type="GeneID" id="19940738"/>
<sequence length="215" mass="24480">MGRAATTAVGAVVLAAIAGVWHTGLLEPYYHAILHGNAPDATFYEVLRVAPTASPSEIAAAYRSLSREYHPDKTKSLSPAMRDAHTQAFYRVAAAYETLSNDDRRRDYDRQLHQVAKPPSMTWQSRVHLWWWQLWYSLSFESIGYVVCGLGLVTILCEYVLAPIQQRVFRSRHPPSNPDVQQPGTSLYEARLRLQAQYDADAQRRSQHRRATRVR</sequence>
<dbReference type="PROSITE" id="PS00636">
    <property type="entry name" value="DNAJ_1"/>
    <property type="match status" value="1"/>
</dbReference>
<keyword evidence="1" id="KW-1133">Transmembrane helix</keyword>
<keyword evidence="1" id="KW-0812">Transmembrane</keyword>
<dbReference type="Gene3D" id="1.10.287.110">
    <property type="entry name" value="DnaJ domain"/>
    <property type="match status" value="1"/>
</dbReference>
<dbReference type="OrthoDB" id="70802at2759"/>
<evidence type="ECO:0000313" key="4">
    <source>
        <dbReference type="Proteomes" id="UP000030762"/>
    </source>
</evidence>
<proteinExistence type="predicted"/>
<dbReference type="InParanoid" id="T0R5Q6"/>
<dbReference type="PANTHER" id="PTHR44825:SF1">
    <property type="entry name" value="DNAJ HOMOLOG SUBFAMILY C MEMBER 4"/>
    <property type="match status" value="1"/>
</dbReference>
<dbReference type="PRINTS" id="PR00625">
    <property type="entry name" value="JDOMAIN"/>
</dbReference>
<dbReference type="PANTHER" id="PTHR44825">
    <property type="match status" value="1"/>
</dbReference>
<dbReference type="OMA" id="TWQSRVH"/>
<dbReference type="SUPFAM" id="SSF46565">
    <property type="entry name" value="Chaperone J-domain"/>
    <property type="match status" value="1"/>
</dbReference>
<dbReference type="VEuPathDB" id="FungiDB:SDRG_00011"/>
<accession>T0R5Q6</accession>
<dbReference type="Pfam" id="PF00226">
    <property type="entry name" value="DnaJ"/>
    <property type="match status" value="1"/>
</dbReference>
<feature type="domain" description="J" evidence="2">
    <location>
        <begin position="42"/>
        <end position="112"/>
    </location>
</feature>
<dbReference type="Proteomes" id="UP000030762">
    <property type="component" value="Unassembled WGS sequence"/>
</dbReference>
<dbReference type="EMBL" id="JH767132">
    <property type="protein sequence ID" value="EQC42271.1"/>
    <property type="molecule type" value="Genomic_DNA"/>
</dbReference>
<name>T0R5Q6_SAPDV</name>
<dbReference type="AlphaFoldDB" id="T0R5Q6"/>